<evidence type="ECO:0000256" key="5">
    <source>
        <dbReference type="ARBA" id="ARBA00023136"/>
    </source>
</evidence>
<comment type="caution">
    <text evidence="11">The sequence shown here is derived from an EMBL/GenBank/DDBJ whole genome shotgun (WGS) entry which is preliminary data.</text>
</comment>
<dbReference type="InterPro" id="IPR004089">
    <property type="entry name" value="MCPsignal_dom"/>
</dbReference>
<feature type="transmembrane region" description="Helical" evidence="8">
    <location>
        <begin position="321"/>
        <end position="341"/>
    </location>
</feature>
<dbReference type="RefSeq" id="WP_186912763.1">
    <property type="nucleotide sequence ID" value="NZ_JACOFV010000010.1"/>
</dbReference>
<dbReference type="Gene3D" id="3.30.450.20">
    <property type="entry name" value="PAS domain"/>
    <property type="match status" value="1"/>
</dbReference>
<dbReference type="GO" id="GO:0006935">
    <property type="term" value="P:chemotaxis"/>
    <property type="evidence" value="ECO:0007669"/>
    <property type="project" value="TreeGrafter"/>
</dbReference>
<feature type="transmembrane region" description="Helical" evidence="8">
    <location>
        <begin position="25"/>
        <end position="44"/>
    </location>
</feature>
<accession>A0A923HJE3</accession>
<dbReference type="SUPFAM" id="SSF58104">
    <property type="entry name" value="Methyl-accepting chemotaxis protein (MCP) signaling domain"/>
    <property type="match status" value="1"/>
</dbReference>
<evidence type="ECO:0000313" key="12">
    <source>
        <dbReference type="Proteomes" id="UP000634011"/>
    </source>
</evidence>
<dbReference type="EMBL" id="JACOFV010000010">
    <property type="protein sequence ID" value="MBC3862817.1"/>
    <property type="molecule type" value="Genomic_DNA"/>
</dbReference>
<dbReference type="InterPro" id="IPR051310">
    <property type="entry name" value="MCP_chemotaxis"/>
</dbReference>
<dbReference type="Pfam" id="PF17200">
    <property type="entry name" value="sCache_2"/>
    <property type="match status" value="1"/>
</dbReference>
<keyword evidence="2" id="KW-1003">Cell membrane</keyword>
<comment type="similarity">
    <text evidence="6">Belongs to the methyl-accepting chemotaxis (MCP) protein family.</text>
</comment>
<feature type="domain" description="HAMP" evidence="10">
    <location>
        <begin position="342"/>
        <end position="394"/>
    </location>
</feature>
<evidence type="ECO:0000259" key="10">
    <source>
        <dbReference type="PROSITE" id="PS50885"/>
    </source>
</evidence>
<dbReference type="PROSITE" id="PS50885">
    <property type="entry name" value="HAMP"/>
    <property type="match status" value="1"/>
</dbReference>
<dbReference type="GO" id="GO:0004888">
    <property type="term" value="F:transmembrane signaling receptor activity"/>
    <property type="evidence" value="ECO:0007669"/>
    <property type="project" value="TreeGrafter"/>
</dbReference>
<dbReference type="Gene3D" id="6.10.340.10">
    <property type="match status" value="1"/>
</dbReference>
<keyword evidence="5 8" id="KW-0472">Membrane</keyword>
<dbReference type="PANTHER" id="PTHR43531:SF7">
    <property type="entry name" value="AEROTAXIS RECEPTOR"/>
    <property type="match status" value="1"/>
</dbReference>
<sequence length="771" mass="83812">MPPFFRSIQSAISHLLGTFTLRTKLLAVFAMMLIPIFCASIFVLQRVNTDFETATSELRGLTFTERQIDLMVQIQKHRGLVNLKLAGENVDPALEKIRTLIKAESDQVSLDIKTEPHWQLSSDWQPIYDELQHLAAGQIATNSADNMLQHTTLIKRLQQLISLTAEQSGLLRDPAANSYFLVDASIQKLPVWIEQIAQLRGVSAGYIKSKNMPPDGKARVAARIDTLLMAQEAMDNLRGSLQRSGEAFPKEQAVAIQASQDLIASARKNLLGEEIIGDANIFFEQGTATINKALQLQEGLSTRLHTLLSQREGRLGFIKHLMFTLIAVFGLLIICLFSVFYTNLLNAVAALGESAKAVSAGDLTRQIHLAGKDELALTGKLLEEMNLNLSSLVANVRSNAHMVSQVGQGLAHNISDLSARTEQQASSLEQTSASVEDLADTVKNNADSAAQVDRMASNVSLIAESGGETMQQAVKSMQQIQTSALKVQDIISIIDGIAFQTNILALNAAVEAARAGEQGRGFAVVASEVRNLAQRSASSAKEIRLLIDESVHQVKTGVQQINDVNQTLTDIVKGIRDLAGSINEISMASVEQSNGLSQISEALKNLDEITQSNGQMADHAKHVAINLEERANLLSNAVAAFKLRQGTADEAFALVQKAVALYQQVGQRALAAITTNAQHLYADKDMYVFAFNREGQYMAFGGNAEKLKVNLFNLPGLDGRQLVQDAFALPAEGGWVDYSITNPVSQKVEHKTSYIEAVAENLVIGCGIYKS</sequence>
<keyword evidence="4 8" id="KW-1133">Transmembrane helix</keyword>
<dbReference type="GO" id="GO:0007165">
    <property type="term" value="P:signal transduction"/>
    <property type="evidence" value="ECO:0007669"/>
    <property type="project" value="UniProtKB-KW"/>
</dbReference>
<dbReference type="CDD" id="cd06225">
    <property type="entry name" value="HAMP"/>
    <property type="match status" value="1"/>
</dbReference>
<dbReference type="PROSITE" id="PS50111">
    <property type="entry name" value="CHEMOTAXIS_TRANSDUC_2"/>
    <property type="match status" value="1"/>
</dbReference>
<dbReference type="FunFam" id="1.10.287.950:FF:000001">
    <property type="entry name" value="Methyl-accepting chemotaxis sensory transducer"/>
    <property type="match status" value="1"/>
</dbReference>
<comment type="subcellular location">
    <subcellularLocation>
        <location evidence="1">Cell membrane</location>
        <topology evidence="1">Multi-pass membrane protein</topology>
    </subcellularLocation>
</comment>
<feature type="domain" description="Methyl-accepting transducer" evidence="9">
    <location>
        <begin position="399"/>
        <end position="628"/>
    </location>
</feature>
<organism evidence="11 12">
    <name type="scientific">Undibacterium jejuense</name>
    <dbReference type="NCBI Taxonomy" id="1344949"/>
    <lineage>
        <taxon>Bacteria</taxon>
        <taxon>Pseudomonadati</taxon>
        <taxon>Pseudomonadota</taxon>
        <taxon>Betaproteobacteria</taxon>
        <taxon>Burkholderiales</taxon>
        <taxon>Oxalobacteraceae</taxon>
        <taxon>Undibacterium</taxon>
    </lineage>
</organism>
<protein>
    <submittedName>
        <fullName evidence="11">Cache domain-containing protein</fullName>
    </submittedName>
</protein>
<dbReference type="PANTHER" id="PTHR43531">
    <property type="entry name" value="PROTEIN ICFG"/>
    <property type="match status" value="1"/>
</dbReference>
<dbReference type="InterPro" id="IPR003660">
    <property type="entry name" value="HAMP_dom"/>
</dbReference>
<evidence type="ECO:0000259" key="9">
    <source>
        <dbReference type="PROSITE" id="PS50111"/>
    </source>
</evidence>
<keyword evidence="7" id="KW-0807">Transducer</keyword>
<dbReference type="InterPro" id="IPR033480">
    <property type="entry name" value="sCache_2"/>
</dbReference>
<dbReference type="GO" id="GO:0005886">
    <property type="term" value="C:plasma membrane"/>
    <property type="evidence" value="ECO:0007669"/>
    <property type="project" value="UniProtKB-SubCell"/>
</dbReference>
<evidence type="ECO:0000256" key="8">
    <source>
        <dbReference type="SAM" id="Phobius"/>
    </source>
</evidence>
<evidence type="ECO:0000256" key="3">
    <source>
        <dbReference type="ARBA" id="ARBA00022692"/>
    </source>
</evidence>
<evidence type="ECO:0000256" key="7">
    <source>
        <dbReference type="PROSITE-ProRule" id="PRU00284"/>
    </source>
</evidence>
<reference evidence="11" key="1">
    <citation type="submission" date="2020-08" db="EMBL/GenBank/DDBJ databases">
        <title>Novel species isolated from subtropical streams in China.</title>
        <authorList>
            <person name="Lu H."/>
        </authorList>
    </citation>
    <scope>NUCLEOTIDE SEQUENCE</scope>
    <source>
        <strain evidence="11">KACC 12607</strain>
    </source>
</reference>
<dbReference type="SMART" id="SM00283">
    <property type="entry name" value="MA"/>
    <property type="match status" value="1"/>
</dbReference>
<dbReference type="Gene3D" id="1.10.287.950">
    <property type="entry name" value="Methyl-accepting chemotaxis protein"/>
    <property type="match status" value="1"/>
</dbReference>
<name>A0A923HJE3_9BURK</name>
<dbReference type="Pfam" id="PF00015">
    <property type="entry name" value="MCPsignal"/>
    <property type="match status" value="1"/>
</dbReference>
<evidence type="ECO:0000256" key="6">
    <source>
        <dbReference type="ARBA" id="ARBA00029447"/>
    </source>
</evidence>
<gene>
    <name evidence="11" type="ORF">H8K32_11945</name>
</gene>
<proteinExistence type="inferred from homology"/>
<evidence type="ECO:0000256" key="1">
    <source>
        <dbReference type="ARBA" id="ARBA00004651"/>
    </source>
</evidence>
<dbReference type="Proteomes" id="UP000634011">
    <property type="component" value="Unassembled WGS sequence"/>
</dbReference>
<keyword evidence="3 8" id="KW-0812">Transmembrane</keyword>
<evidence type="ECO:0000256" key="4">
    <source>
        <dbReference type="ARBA" id="ARBA00022989"/>
    </source>
</evidence>
<dbReference type="AlphaFoldDB" id="A0A923HJE3"/>
<dbReference type="CDD" id="cd11386">
    <property type="entry name" value="MCP_signal"/>
    <property type="match status" value="1"/>
</dbReference>
<evidence type="ECO:0000313" key="11">
    <source>
        <dbReference type="EMBL" id="MBC3862817.1"/>
    </source>
</evidence>
<evidence type="ECO:0000256" key="2">
    <source>
        <dbReference type="ARBA" id="ARBA00022475"/>
    </source>
</evidence>
<keyword evidence="12" id="KW-1185">Reference proteome</keyword>